<dbReference type="EMBL" id="LNIX01000016">
    <property type="protein sequence ID" value="OXA46036.1"/>
    <property type="molecule type" value="Genomic_DNA"/>
</dbReference>
<feature type="region of interest" description="Disordered" evidence="2">
    <location>
        <begin position="76"/>
        <end position="102"/>
    </location>
</feature>
<comment type="caution">
    <text evidence="3">The sequence shown here is derived from an EMBL/GenBank/DDBJ whole genome shotgun (WGS) entry which is preliminary data.</text>
</comment>
<dbReference type="OMA" id="CCEEPRS"/>
<evidence type="ECO:0000256" key="2">
    <source>
        <dbReference type="SAM" id="MobiDB-lite"/>
    </source>
</evidence>
<evidence type="ECO:0000256" key="1">
    <source>
        <dbReference type="SAM" id="Coils"/>
    </source>
</evidence>
<dbReference type="AlphaFoldDB" id="A0A226DP83"/>
<proteinExistence type="predicted"/>
<keyword evidence="4" id="KW-1185">Reference proteome</keyword>
<dbReference type="OrthoDB" id="7698126at2759"/>
<name>A0A226DP83_FOLCA</name>
<dbReference type="Proteomes" id="UP000198287">
    <property type="component" value="Unassembled WGS sequence"/>
</dbReference>
<evidence type="ECO:0000313" key="4">
    <source>
        <dbReference type="Proteomes" id="UP000198287"/>
    </source>
</evidence>
<feature type="coiled-coil region" evidence="1">
    <location>
        <begin position="136"/>
        <end position="173"/>
    </location>
</feature>
<protein>
    <submittedName>
        <fullName evidence="3">Uncharacterized protein</fullName>
    </submittedName>
</protein>
<accession>A0A226DP83</accession>
<gene>
    <name evidence="3" type="ORF">Fcan01_19295</name>
</gene>
<evidence type="ECO:0000313" key="3">
    <source>
        <dbReference type="EMBL" id="OXA46036.1"/>
    </source>
</evidence>
<organism evidence="3 4">
    <name type="scientific">Folsomia candida</name>
    <name type="common">Springtail</name>
    <dbReference type="NCBI Taxonomy" id="158441"/>
    <lineage>
        <taxon>Eukaryota</taxon>
        <taxon>Metazoa</taxon>
        <taxon>Ecdysozoa</taxon>
        <taxon>Arthropoda</taxon>
        <taxon>Hexapoda</taxon>
        <taxon>Collembola</taxon>
        <taxon>Entomobryomorpha</taxon>
        <taxon>Isotomoidea</taxon>
        <taxon>Isotomidae</taxon>
        <taxon>Proisotominae</taxon>
        <taxon>Folsomia</taxon>
    </lineage>
</organism>
<dbReference type="PANTHER" id="PTHR46954:SF1">
    <property type="entry name" value="C2H2-TYPE DOMAIN-CONTAINING PROTEIN"/>
    <property type="match status" value="1"/>
</dbReference>
<dbReference type="PANTHER" id="PTHR46954">
    <property type="entry name" value="C2H2-TYPE DOMAIN-CONTAINING PROTEIN"/>
    <property type="match status" value="1"/>
</dbReference>
<reference evidence="3 4" key="1">
    <citation type="submission" date="2015-12" db="EMBL/GenBank/DDBJ databases">
        <title>The genome of Folsomia candida.</title>
        <authorList>
            <person name="Faddeeva A."/>
            <person name="Derks M.F."/>
            <person name="Anvar Y."/>
            <person name="Smit S."/>
            <person name="Van Straalen N."/>
            <person name="Roelofs D."/>
        </authorList>
    </citation>
    <scope>NUCLEOTIDE SEQUENCE [LARGE SCALE GENOMIC DNA]</scope>
    <source>
        <strain evidence="3 4">VU population</strain>
        <tissue evidence="3">Whole body</tissue>
    </source>
</reference>
<sequence>MDLKSLYGNFFKAFKSAHPAIRHDECDKMVSELWRNFKKQPDFVDKATEQISNWNLRASKSKLTLDTFWNKSVKKNRENPPVNAITSQRIPEPSPLPHDVERSAPDTISLQKQRPAPQQDNLRQRISTLHADIVYLQQKKEQGLASEEQLEALKKAKIDLKADEKSLKEKTDAQARQIRKRQKDKAVLEELKEKHPEAAQLLEKRPKPGRPRIEEEAPELHKTIMDIALHGSEADERRRSNKIRTVHTLQELTAELNLLGYKIQKSAVYLRLLPRNSTTGEGKRHVKTVPVRLARATNDIHKRHADSEFCRAAIGYLEEIASVLGPQQVAFISQDDKARVPIGKTAANKQTPLLMRMDYLVRLPDHDWVVAEKHKLIPSVYAVIEIQPKKWGTSELSPIPDFERMMSMTDLAEHFKQPSGALKPVIMMTVDGGPDENPRYEKNIACAIQHFKQYNLDAFYIPANAPGRSAFNHVERRMAPLSRDLAGIVFDHEALGNHLNEKGQTIDPELEKQNFAHAGGILAEIWSNTVIDGHQTFANYIDPAESEISCPADVDANWKRKHVVKCGDRDCCSEPRSDLFKFLKQFVPAPLCITQNGLQIKGNSDEGNEFTSLFLRLSLSDSHLGQGTVREVPFDYCCPSVTDLIKASKNCCSKTTSVRSRRFTHWDHPVSTTRRQEIAVF</sequence>
<keyword evidence="1" id="KW-0175">Coiled coil</keyword>